<sequence>MVLSSKQAMSVMSQDVVLPPITVRTYCIETASALQEDVSLVFLQILQVVEPAEIQSLQSFEVTFQREKYEGQFSVIRAKAACQTIFIQNNFLLYITYKKFGQLQMSAGNLPIYL</sequence>
<reference evidence="1 2" key="1">
    <citation type="submission" date="2019-03" db="EMBL/GenBank/DDBJ databases">
        <title>Single cell metagenomics reveals metabolic interactions within the superorganism composed of flagellate Streblomastix strix and complex community of Bacteroidetes bacteria on its surface.</title>
        <authorList>
            <person name="Treitli S.C."/>
            <person name="Kolisko M."/>
            <person name="Husnik F."/>
            <person name="Keeling P."/>
            <person name="Hampl V."/>
        </authorList>
    </citation>
    <scope>NUCLEOTIDE SEQUENCE [LARGE SCALE GENOMIC DNA]</scope>
    <source>
        <strain evidence="1">ST1C</strain>
    </source>
</reference>
<comment type="caution">
    <text evidence="1">The sequence shown here is derived from an EMBL/GenBank/DDBJ whole genome shotgun (WGS) entry which is preliminary data.</text>
</comment>
<dbReference type="Proteomes" id="UP000324800">
    <property type="component" value="Unassembled WGS sequence"/>
</dbReference>
<proteinExistence type="predicted"/>
<dbReference type="EMBL" id="SNRW01018388">
    <property type="protein sequence ID" value="KAA6367385.1"/>
    <property type="molecule type" value="Genomic_DNA"/>
</dbReference>
<dbReference type="AlphaFoldDB" id="A0A5J4UCR1"/>
<organism evidence="1 2">
    <name type="scientific">Streblomastix strix</name>
    <dbReference type="NCBI Taxonomy" id="222440"/>
    <lineage>
        <taxon>Eukaryota</taxon>
        <taxon>Metamonada</taxon>
        <taxon>Preaxostyla</taxon>
        <taxon>Oxymonadida</taxon>
        <taxon>Streblomastigidae</taxon>
        <taxon>Streblomastix</taxon>
    </lineage>
</organism>
<evidence type="ECO:0000313" key="2">
    <source>
        <dbReference type="Proteomes" id="UP000324800"/>
    </source>
</evidence>
<protein>
    <submittedName>
        <fullName evidence="1">Uncharacterized protein</fullName>
    </submittedName>
</protein>
<name>A0A5J4UCR1_9EUKA</name>
<evidence type="ECO:0000313" key="1">
    <source>
        <dbReference type="EMBL" id="KAA6367385.1"/>
    </source>
</evidence>
<gene>
    <name evidence="1" type="ORF">EZS28_037088</name>
</gene>
<accession>A0A5J4UCR1</accession>